<keyword evidence="2" id="KW-1185">Reference proteome</keyword>
<evidence type="ECO:0000313" key="1">
    <source>
        <dbReference type="EMBL" id="PAX58370.1"/>
    </source>
</evidence>
<accession>A0A2A2TLJ4</accession>
<evidence type="ECO:0000313" key="2">
    <source>
        <dbReference type="Proteomes" id="UP000218238"/>
    </source>
</evidence>
<proteinExistence type="predicted"/>
<name>A0A2A2TLJ4_9CYAN</name>
<sequence length="65" mass="7102">MSEVNQEFYQVAFQVLVEESVPEYLADAAARIVASDDISDQSLGRTPIDIEICAQVAQIVTDGKN</sequence>
<reference evidence="1 2" key="1">
    <citation type="submission" date="2017-08" db="EMBL/GenBank/DDBJ databases">
        <title>Draft genome sequence of filamentous cyanobacterium Calothrix elsteri CCALA 953.</title>
        <authorList>
            <person name="Gagunashvili A.N."/>
            <person name="Elster J."/>
            <person name="Andresson O.S."/>
        </authorList>
    </citation>
    <scope>NUCLEOTIDE SEQUENCE [LARGE SCALE GENOMIC DNA]</scope>
    <source>
        <strain evidence="1 2">CCALA 953</strain>
    </source>
</reference>
<protein>
    <submittedName>
        <fullName evidence="1">Uncharacterized protein</fullName>
    </submittedName>
</protein>
<dbReference type="EMBL" id="NTFS01000059">
    <property type="protein sequence ID" value="PAX58370.1"/>
    <property type="molecule type" value="Genomic_DNA"/>
</dbReference>
<dbReference type="OrthoDB" id="490909at2"/>
<comment type="caution">
    <text evidence="1">The sequence shown here is derived from an EMBL/GenBank/DDBJ whole genome shotgun (WGS) entry which is preliminary data.</text>
</comment>
<dbReference type="RefSeq" id="WP_095721170.1">
    <property type="nucleotide sequence ID" value="NZ_NTFS01000059.1"/>
</dbReference>
<dbReference type="Proteomes" id="UP000218238">
    <property type="component" value="Unassembled WGS sequence"/>
</dbReference>
<organism evidence="1 2">
    <name type="scientific">Brunnivagina elsteri CCALA 953</name>
    <dbReference type="NCBI Taxonomy" id="987040"/>
    <lineage>
        <taxon>Bacteria</taxon>
        <taxon>Bacillati</taxon>
        <taxon>Cyanobacteriota</taxon>
        <taxon>Cyanophyceae</taxon>
        <taxon>Nostocales</taxon>
        <taxon>Calotrichaceae</taxon>
        <taxon>Brunnivagina</taxon>
    </lineage>
</organism>
<dbReference type="AlphaFoldDB" id="A0A2A2TLJ4"/>
<gene>
    <name evidence="1" type="ORF">CK510_07825</name>
</gene>